<proteinExistence type="predicted"/>
<sequence length="174" mass="19561">MEKKKEDEEEEEEEEEMEKEEEKEEEERGGEGKQEAFAVTVIKDYRRIKERTKKEKKEETTVLKTAAVAVAVAVAVATAAFLALGLVGIGGSRLVSRPPVPPPPRRTERGSMSSVDRVARTQLPAPKTLSFARRSLRLVVVCRIKRVYLVSYLRLSLRRTIVIVIVGLNNNTRG</sequence>
<keyword evidence="4" id="KW-1185">Reference proteome</keyword>
<accession>A0ABD2A6H7</accession>
<evidence type="ECO:0000313" key="3">
    <source>
        <dbReference type="EMBL" id="KAL2715325.1"/>
    </source>
</evidence>
<evidence type="ECO:0000256" key="2">
    <source>
        <dbReference type="SAM" id="Phobius"/>
    </source>
</evidence>
<evidence type="ECO:0000256" key="1">
    <source>
        <dbReference type="SAM" id="MobiDB-lite"/>
    </source>
</evidence>
<feature type="region of interest" description="Disordered" evidence="1">
    <location>
        <begin position="1"/>
        <end position="36"/>
    </location>
</feature>
<organism evidence="3 4">
    <name type="scientific">Vespula squamosa</name>
    <name type="common">Southern yellow jacket</name>
    <name type="synonym">Wasp</name>
    <dbReference type="NCBI Taxonomy" id="30214"/>
    <lineage>
        <taxon>Eukaryota</taxon>
        <taxon>Metazoa</taxon>
        <taxon>Ecdysozoa</taxon>
        <taxon>Arthropoda</taxon>
        <taxon>Hexapoda</taxon>
        <taxon>Insecta</taxon>
        <taxon>Pterygota</taxon>
        <taxon>Neoptera</taxon>
        <taxon>Endopterygota</taxon>
        <taxon>Hymenoptera</taxon>
        <taxon>Apocrita</taxon>
        <taxon>Aculeata</taxon>
        <taxon>Vespoidea</taxon>
        <taxon>Vespidae</taxon>
        <taxon>Vespinae</taxon>
        <taxon>Vespula</taxon>
    </lineage>
</organism>
<dbReference type="Proteomes" id="UP001607302">
    <property type="component" value="Unassembled WGS sequence"/>
</dbReference>
<feature type="transmembrane region" description="Helical" evidence="2">
    <location>
        <begin position="66"/>
        <end position="89"/>
    </location>
</feature>
<protein>
    <submittedName>
        <fullName evidence="3">Hormone receptor 4-like isoform X3</fullName>
    </submittedName>
</protein>
<reference evidence="3 4" key="1">
    <citation type="journal article" date="2024" name="Ann. Entomol. Soc. Am.">
        <title>Genomic analyses of the southern and eastern yellowjacket wasps (Hymenoptera: Vespidae) reveal evolutionary signatures of social life.</title>
        <authorList>
            <person name="Catto M.A."/>
            <person name="Caine P.B."/>
            <person name="Orr S.E."/>
            <person name="Hunt B.G."/>
            <person name="Goodisman M.A.D."/>
        </authorList>
    </citation>
    <scope>NUCLEOTIDE SEQUENCE [LARGE SCALE GENOMIC DNA]</scope>
    <source>
        <strain evidence="3">233</strain>
        <tissue evidence="3">Head and thorax</tissue>
    </source>
</reference>
<gene>
    <name evidence="3" type="ORF">V1478_015023</name>
</gene>
<name>A0ABD2A6H7_VESSQ</name>
<feature type="region of interest" description="Disordered" evidence="1">
    <location>
        <begin position="93"/>
        <end position="119"/>
    </location>
</feature>
<keyword evidence="2" id="KW-1133">Transmembrane helix</keyword>
<evidence type="ECO:0000313" key="4">
    <source>
        <dbReference type="Proteomes" id="UP001607302"/>
    </source>
</evidence>
<comment type="caution">
    <text evidence="3">The sequence shown here is derived from an EMBL/GenBank/DDBJ whole genome shotgun (WGS) entry which is preliminary data.</text>
</comment>
<dbReference type="AlphaFoldDB" id="A0ABD2A6H7"/>
<keyword evidence="2" id="KW-0812">Transmembrane</keyword>
<feature type="compositionally biased region" description="Acidic residues" evidence="1">
    <location>
        <begin position="7"/>
        <end position="28"/>
    </location>
</feature>
<keyword evidence="2" id="KW-0472">Membrane</keyword>
<dbReference type="EMBL" id="JAUDFV010000155">
    <property type="protein sequence ID" value="KAL2715325.1"/>
    <property type="molecule type" value="Genomic_DNA"/>
</dbReference>